<evidence type="ECO:0000256" key="4">
    <source>
        <dbReference type="ARBA" id="ARBA00022692"/>
    </source>
</evidence>
<protein>
    <recommendedName>
        <fullName evidence="7">PRA1 family protein</fullName>
    </recommendedName>
</protein>
<evidence type="ECO:0000256" key="7">
    <source>
        <dbReference type="RuleBase" id="RU363107"/>
    </source>
</evidence>
<accession>A0ABR2BX71</accession>
<dbReference type="Proteomes" id="UP001472677">
    <property type="component" value="Unassembled WGS sequence"/>
</dbReference>
<feature type="transmembrane region" description="Helical" evidence="7">
    <location>
        <begin position="126"/>
        <end position="147"/>
    </location>
</feature>
<feature type="transmembrane region" description="Helical" evidence="7">
    <location>
        <begin position="185"/>
        <end position="205"/>
    </location>
</feature>
<keyword evidence="7" id="KW-0813">Transport</keyword>
<proteinExistence type="inferred from homology"/>
<comment type="subcellular location">
    <subcellularLocation>
        <location evidence="2">Endomembrane system</location>
        <topology evidence="2">Multi-pass membrane protein</topology>
    </subcellularLocation>
    <subcellularLocation>
        <location evidence="7">Membrane</location>
        <topology evidence="7">Multi-pass membrane protein</topology>
    </subcellularLocation>
</comment>
<evidence type="ECO:0000313" key="8">
    <source>
        <dbReference type="EMBL" id="KAK8511147.1"/>
    </source>
</evidence>
<keyword evidence="4 7" id="KW-0812">Transmembrane</keyword>
<gene>
    <name evidence="8" type="ORF">V6N12_033428</name>
</gene>
<evidence type="ECO:0000256" key="3">
    <source>
        <dbReference type="ARBA" id="ARBA00006483"/>
    </source>
</evidence>
<organism evidence="8 9">
    <name type="scientific">Hibiscus sabdariffa</name>
    <name type="common">roselle</name>
    <dbReference type="NCBI Taxonomy" id="183260"/>
    <lineage>
        <taxon>Eukaryota</taxon>
        <taxon>Viridiplantae</taxon>
        <taxon>Streptophyta</taxon>
        <taxon>Embryophyta</taxon>
        <taxon>Tracheophyta</taxon>
        <taxon>Spermatophyta</taxon>
        <taxon>Magnoliopsida</taxon>
        <taxon>eudicotyledons</taxon>
        <taxon>Gunneridae</taxon>
        <taxon>Pentapetalae</taxon>
        <taxon>rosids</taxon>
        <taxon>malvids</taxon>
        <taxon>Malvales</taxon>
        <taxon>Malvaceae</taxon>
        <taxon>Malvoideae</taxon>
        <taxon>Hibiscus</taxon>
    </lineage>
</organism>
<name>A0ABR2BX71_9ROSI</name>
<dbReference type="EMBL" id="JBBPBM010000079">
    <property type="protein sequence ID" value="KAK8511147.1"/>
    <property type="molecule type" value="Genomic_DNA"/>
</dbReference>
<feature type="transmembrane region" description="Helical" evidence="7">
    <location>
        <begin position="57"/>
        <end position="90"/>
    </location>
</feature>
<keyword evidence="9" id="KW-1185">Reference proteome</keyword>
<evidence type="ECO:0000256" key="2">
    <source>
        <dbReference type="ARBA" id="ARBA00004127"/>
    </source>
</evidence>
<feature type="transmembrane region" description="Helical" evidence="7">
    <location>
        <begin position="211"/>
        <end position="227"/>
    </location>
</feature>
<evidence type="ECO:0000256" key="5">
    <source>
        <dbReference type="ARBA" id="ARBA00022989"/>
    </source>
</evidence>
<reference evidence="8 9" key="1">
    <citation type="journal article" date="2024" name="G3 (Bethesda)">
        <title>Genome assembly of Hibiscus sabdariffa L. provides insights into metabolisms of medicinal natural products.</title>
        <authorList>
            <person name="Kim T."/>
        </authorList>
    </citation>
    <scope>NUCLEOTIDE SEQUENCE [LARGE SCALE GENOMIC DNA]</scope>
    <source>
        <strain evidence="8">TK-2024</strain>
        <tissue evidence="8">Old leaves</tissue>
    </source>
</reference>
<sequence length="266" mass="29451">MSSLFSSFKGTAQSLTAIRRPWRDFFDITAVDIPTSSSDATTRIAQNLTHFRLNYTIILLVILCFSLIYHPLALVTFFVILLAWFFLYLARDRDEPVVIFGFLIDDRLVLAALVGLTLAGLLLTGVWGNVLAAVAVGVGFVILHAVLRSTDDLVMDDLESPYGHVLAGGDDELDSPRGDYTVVKGCRLVVACTIFLVPGLCVTWFAFVHWIMSVLLLGTVVFYCGLLKGNLEGLSEMIGDWFGKLLQESSWMQVQVQQHELAVTKI</sequence>
<evidence type="ECO:0000256" key="6">
    <source>
        <dbReference type="ARBA" id="ARBA00023136"/>
    </source>
</evidence>
<keyword evidence="5 7" id="KW-1133">Transmembrane helix</keyword>
<comment type="similarity">
    <text evidence="3 7">Belongs to the PRA1 family.</text>
</comment>
<comment type="function">
    <text evidence="1 7">May be involved in both secretory and endocytic intracellular trafficking in the endosomal/prevacuolar compartments.</text>
</comment>
<dbReference type="InterPro" id="IPR004895">
    <property type="entry name" value="Prenylated_rab_accept_PRA1"/>
</dbReference>
<evidence type="ECO:0000313" key="9">
    <source>
        <dbReference type="Proteomes" id="UP001472677"/>
    </source>
</evidence>
<feature type="transmembrane region" description="Helical" evidence="7">
    <location>
        <begin position="97"/>
        <end position="120"/>
    </location>
</feature>
<dbReference type="PANTHER" id="PTHR19317">
    <property type="entry name" value="PRENYLATED RAB ACCEPTOR 1-RELATED"/>
    <property type="match status" value="1"/>
</dbReference>
<evidence type="ECO:0000256" key="1">
    <source>
        <dbReference type="ARBA" id="ARBA00002501"/>
    </source>
</evidence>
<dbReference type="Pfam" id="PF03208">
    <property type="entry name" value="PRA1"/>
    <property type="match status" value="1"/>
</dbReference>
<keyword evidence="6 7" id="KW-0472">Membrane</keyword>
<comment type="caution">
    <text evidence="8">The sequence shown here is derived from an EMBL/GenBank/DDBJ whole genome shotgun (WGS) entry which is preliminary data.</text>
</comment>
<dbReference type="PANTHER" id="PTHR19317:SF81">
    <property type="entry name" value="PRA1 FAMILY PROTEIN D"/>
    <property type="match status" value="1"/>
</dbReference>